<dbReference type="InterPro" id="IPR000595">
    <property type="entry name" value="cNMP-bd_dom"/>
</dbReference>
<evidence type="ECO:0000256" key="12">
    <source>
        <dbReference type="SAM" id="Phobius"/>
    </source>
</evidence>
<dbReference type="SUPFAM" id="SSF51206">
    <property type="entry name" value="cAMP-binding domain-like"/>
    <property type="match status" value="1"/>
</dbReference>
<feature type="region of interest" description="Disordered" evidence="11">
    <location>
        <begin position="181"/>
        <end position="211"/>
    </location>
</feature>
<dbReference type="CDD" id="cd00038">
    <property type="entry name" value="CAP_ED"/>
    <property type="match status" value="1"/>
</dbReference>
<feature type="compositionally biased region" description="Low complexity" evidence="11">
    <location>
        <begin position="381"/>
        <end position="402"/>
    </location>
</feature>
<evidence type="ECO:0000256" key="3">
    <source>
        <dbReference type="ARBA" id="ARBA00022692"/>
    </source>
</evidence>
<protein>
    <recommendedName>
        <fullName evidence="13">Cyclic nucleotide-binding domain-containing protein</fullName>
    </recommendedName>
</protein>
<feature type="coiled-coil region" evidence="10">
    <location>
        <begin position="1910"/>
        <end position="1937"/>
    </location>
</feature>
<dbReference type="InterPro" id="IPR028082">
    <property type="entry name" value="Peripla_BP_I"/>
</dbReference>
<feature type="region of interest" description="Disordered" evidence="11">
    <location>
        <begin position="437"/>
        <end position="479"/>
    </location>
</feature>
<dbReference type="Gene3D" id="3.40.50.2300">
    <property type="match status" value="2"/>
</dbReference>
<dbReference type="GO" id="GO:0005221">
    <property type="term" value="F:intracellularly cyclic nucleotide-activated monoatomic cation channel activity"/>
    <property type="evidence" value="ECO:0007669"/>
    <property type="project" value="InterPro"/>
</dbReference>
<evidence type="ECO:0000313" key="15">
    <source>
        <dbReference type="Proteomes" id="UP001178507"/>
    </source>
</evidence>
<evidence type="ECO:0000313" key="14">
    <source>
        <dbReference type="EMBL" id="CAJ1399283.1"/>
    </source>
</evidence>
<dbReference type="InterPro" id="IPR014710">
    <property type="entry name" value="RmlC-like_jellyroll"/>
</dbReference>
<name>A0AA36J679_9DINO</name>
<keyword evidence="6" id="KW-0406">Ion transport</keyword>
<dbReference type="Pfam" id="PF13458">
    <property type="entry name" value="Peripla_BP_6"/>
    <property type="match status" value="1"/>
</dbReference>
<dbReference type="PANTHER" id="PTHR45638">
    <property type="entry name" value="CYCLIC NUCLEOTIDE-GATED CATION CHANNEL SUBUNIT A"/>
    <property type="match status" value="1"/>
</dbReference>
<feature type="region of interest" description="Disordered" evidence="11">
    <location>
        <begin position="500"/>
        <end position="524"/>
    </location>
</feature>
<proteinExistence type="predicted"/>
<feature type="compositionally biased region" description="Low complexity" evidence="11">
    <location>
        <begin position="500"/>
        <end position="516"/>
    </location>
</feature>
<dbReference type="PANTHER" id="PTHR45638:SF11">
    <property type="entry name" value="CYCLIC NUCLEOTIDE-GATED CATION CHANNEL SUBUNIT A"/>
    <property type="match status" value="1"/>
</dbReference>
<keyword evidence="3 12" id="KW-0812">Transmembrane</keyword>
<keyword evidence="4" id="KW-0732">Signal</keyword>
<feature type="compositionally biased region" description="Low complexity" evidence="11">
    <location>
        <begin position="942"/>
        <end position="960"/>
    </location>
</feature>
<feature type="region of interest" description="Disordered" evidence="11">
    <location>
        <begin position="937"/>
        <end position="963"/>
    </location>
</feature>
<dbReference type="InterPro" id="IPR018488">
    <property type="entry name" value="cNMP-bd_CS"/>
</dbReference>
<keyword evidence="7 12" id="KW-0472">Membrane</keyword>
<evidence type="ECO:0000256" key="8">
    <source>
        <dbReference type="ARBA" id="ARBA00023286"/>
    </source>
</evidence>
<dbReference type="GO" id="GO:0016020">
    <property type="term" value="C:membrane"/>
    <property type="evidence" value="ECO:0007669"/>
    <property type="project" value="UniProtKB-SubCell"/>
</dbReference>
<evidence type="ECO:0000256" key="7">
    <source>
        <dbReference type="ARBA" id="ARBA00023136"/>
    </source>
</evidence>
<feature type="region of interest" description="Disordered" evidence="11">
    <location>
        <begin position="1948"/>
        <end position="1973"/>
    </location>
</feature>
<dbReference type="InterPro" id="IPR050866">
    <property type="entry name" value="CNG_cation_channel"/>
</dbReference>
<dbReference type="SUPFAM" id="SSF53822">
    <property type="entry name" value="Periplasmic binding protein-like I"/>
    <property type="match status" value="1"/>
</dbReference>
<dbReference type="Gene3D" id="2.60.120.10">
    <property type="entry name" value="Jelly Rolls"/>
    <property type="match status" value="1"/>
</dbReference>
<dbReference type="InterPro" id="IPR028081">
    <property type="entry name" value="Leu-bd"/>
</dbReference>
<keyword evidence="9" id="KW-0407">Ion channel</keyword>
<keyword evidence="5 12" id="KW-1133">Transmembrane helix</keyword>
<dbReference type="PROSITE" id="PS50042">
    <property type="entry name" value="CNMP_BINDING_3"/>
    <property type="match status" value="1"/>
</dbReference>
<keyword evidence="15" id="KW-1185">Reference proteome</keyword>
<keyword evidence="8" id="KW-1071">Ligand-gated ion channel</keyword>
<comment type="subcellular location">
    <subcellularLocation>
        <location evidence="1">Membrane</location>
        <topology evidence="1">Multi-pass membrane protein</topology>
    </subcellularLocation>
</comment>
<dbReference type="Proteomes" id="UP001178507">
    <property type="component" value="Unassembled WGS sequence"/>
</dbReference>
<feature type="region of interest" description="Disordered" evidence="11">
    <location>
        <begin position="340"/>
        <end position="421"/>
    </location>
</feature>
<evidence type="ECO:0000256" key="1">
    <source>
        <dbReference type="ARBA" id="ARBA00004141"/>
    </source>
</evidence>
<dbReference type="InterPro" id="IPR018490">
    <property type="entry name" value="cNMP-bd_dom_sf"/>
</dbReference>
<feature type="transmembrane region" description="Helical" evidence="12">
    <location>
        <begin position="1264"/>
        <end position="1292"/>
    </location>
</feature>
<feature type="transmembrane region" description="Helical" evidence="12">
    <location>
        <begin position="1206"/>
        <end position="1227"/>
    </location>
</feature>
<dbReference type="SMART" id="SM00100">
    <property type="entry name" value="cNMP"/>
    <property type="match status" value="1"/>
</dbReference>
<accession>A0AA36J679</accession>
<feature type="transmembrane region" description="Helical" evidence="12">
    <location>
        <begin position="1417"/>
        <end position="1436"/>
    </location>
</feature>
<evidence type="ECO:0000256" key="9">
    <source>
        <dbReference type="ARBA" id="ARBA00023303"/>
    </source>
</evidence>
<evidence type="ECO:0000256" key="4">
    <source>
        <dbReference type="ARBA" id="ARBA00022729"/>
    </source>
</evidence>
<reference evidence="14" key="1">
    <citation type="submission" date="2023-08" db="EMBL/GenBank/DDBJ databases">
        <authorList>
            <person name="Chen Y."/>
            <person name="Shah S."/>
            <person name="Dougan E. K."/>
            <person name="Thang M."/>
            <person name="Chan C."/>
        </authorList>
    </citation>
    <scope>NUCLEOTIDE SEQUENCE</scope>
</reference>
<dbReference type="GO" id="GO:0044877">
    <property type="term" value="F:protein-containing complex binding"/>
    <property type="evidence" value="ECO:0007669"/>
    <property type="project" value="TreeGrafter"/>
</dbReference>
<dbReference type="PROSITE" id="PS00888">
    <property type="entry name" value="CNMP_BINDING_1"/>
    <property type="match status" value="1"/>
</dbReference>
<dbReference type="Pfam" id="PF00027">
    <property type="entry name" value="cNMP_binding"/>
    <property type="match status" value="1"/>
</dbReference>
<feature type="region of interest" description="Disordered" evidence="11">
    <location>
        <begin position="244"/>
        <end position="273"/>
    </location>
</feature>
<evidence type="ECO:0000256" key="10">
    <source>
        <dbReference type="SAM" id="Coils"/>
    </source>
</evidence>
<feature type="transmembrane region" description="Helical" evidence="12">
    <location>
        <begin position="1167"/>
        <end position="1186"/>
    </location>
</feature>
<evidence type="ECO:0000256" key="2">
    <source>
        <dbReference type="ARBA" id="ARBA00022448"/>
    </source>
</evidence>
<evidence type="ECO:0000256" key="5">
    <source>
        <dbReference type="ARBA" id="ARBA00022989"/>
    </source>
</evidence>
<sequence>MRRRRSALLWKQSRSLLKNHCMLSRAGFFQGSSEKFLKELSSMLEVDLFLPGQYIIQQGQDGDKMYFLNWGSVEVLLGEQVVGNITAGNVFGEMALFSNGKRSCTVRATDTCDCRSVDQHRFQRLLVAYPEERERFDKLMEGRLQETSRLRQESRKREEPPMGRLRAITLRSLSVIAKMSAPAVRKQTSDQPVVRKQTSDTPRAGRPATWPVAEEEVKAKASAVPSAAAKRALAKLREASRLRFEEPRPTRKERRSCSVSTELDSREHVESVESIWSEELSPASEELPGEESPPALEAPACQDVLATLQGLSPASAAKSEVQLPEIKGPAPTLPLRKRQMREAHGPHGPHAPQALGPRPKAQSAPSVSRRGSACHLPPPAARRASAQLRAARGALAALARVPQTGWPPPREPSKPKVNRRHSFQGVVPLATAAARLGASAPKDRPEPNDEPTPPEPSEPSEPPEPAESPEPAEPVRPCWPFAAEPLPPIHVFHLNPSLSPNSSRSEVGELTASSDTATEEADAEDLLEPESCFVMHMVRGKFQLGRVCVSQPQGGDTGGPGGGSQQPQVVNVTVSGTLSLSGPNAAASLEALRGLQLAHYLQQLMPSVGQTLNVNLDIRDDAGDASRLTSLYETMISQNQGFQVFVGPITRELSEVAASITSNNSKVLMLPFVSLQALQRSQSPTSVFSLEVPPYDLLKMPMWKAYQKGARTLALWEHQDEFYSLMCNGTADEAAALGMEVVLRHKGKTAEERLLVDVRHMAAISPDAVIICGDDYKMGVEVMMAMDFIHFSPKAVVAWESQHADFSGTLLAASALNVLGSEVWSTRLEPCNLMLDSGCATFTRADFFTSFKGLFGSDPTLLAAQAAAALLAATYLVPNAFQSSTTGDTLTALVTELLSGTGKESFYHPLVFDDFGFLTSALIESTQLEAMNLTEARRLQTQPQQQQQQQQQPQQQQQQQLPVEPLSAEALAAYTTLTPVLKGVHVTEEAGTYQPLYDIVYPRDPVEERKVVRYPCDLGFEVRTTSLLMMVDFAARNVSGGPTTPCSPCMQGQYRDIRSSQCTSCPAGMQATSRAQPQCTECLPGSVCNPIDSTLVVAPDYHLLHGLLIPCGMEGRCLGENQCLGNSDGALCAQCKEGYTSDPERELLEADPCRPCEQEWADKWHRIIIGCCVYLAAYFILLTAHWNACDSLMSTSVFIWRALVNHLHFTSITVQATGKGFVVVTLLQTRDYFLGLTQLVLDPLGTIPINCLIPSWNLYEVQALLGLCIIPAVVITSATLFSLWEFILCPLLQIVLPKEGHRETEEEDDQIHSSVSFKMRGKSVHHSANVTFSWRTAKPSWSRVLTRLSESVCIWVHLLLPMALANLLGALLCVDPEFFSVAVVDYPRPIAVQLADFGVQCSQGIHTLWTILSLTGILLYALGIPAALVALIHALFKEDSADSHRAFGYLLDGSSADFFYIQLVIILLMASSLVFGNYLTLGTLFRVVWLLGVYSSYSLVISAIKPFDARDKNVLLRLELTSMACQKVLLVGRILQSNWAPLLAAGMPKALIEVPWTAMHFLFVLGVMKGVINNSVLKRIMYVTAVEDLTTPERWIFDFMGMDREKDVAAQTLDISSLKQSSRETLQATITLALERYFEAASEGIIPWSEVCDDSQVDEPETTGNEGLKGQLHPGFLSAAIHESLVEVETSRRLKKICAEPLGRGSGWGQAEKRESRRPAFWLRSGSGALRCCRRTTSDLMRRAWTQVDKTWPRSFQRNGQRCTSSWCCQPLRRSSERAMTVLLPDIEHGRKEMFDMRPKAENTKRVAQTEEEKPLDNLQEVTASTKNFDEEYDESEASGLEFELPEPVKEEETDGRLVPALLQKRDVPELNDHPDAVLARMLGLQNARGARDNMASLQEEHQKYFYEIIDELKSEIQELHRHIVEGQAELAQLEMESHGLDHLNSREHTGQLHRGDPGLTGAGHSPSADSVAEELRSLGLQEVQTPIFHRVVKSAGGPGPEVPRPRSPRHPKLDTPTAAQYITEGPDTADAAQPYPVDRRYRSRVSQRPAGSQAQPRPLAANLKESTITVKDSSFWSKAPT</sequence>
<feature type="transmembrane region" description="Helical" evidence="12">
    <location>
        <begin position="1457"/>
        <end position="1478"/>
    </location>
</feature>
<feature type="region of interest" description="Disordered" evidence="11">
    <location>
        <begin position="1992"/>
        <end position="2066"/>
    </location>
</feature>
<keyword evidence="2" id="KW-0813">Transport</keyword>
<dbReference type="InterPro" id="IPR056047">
    <property type="entry name" value="CRMPA-like_DUF7630"/>
</dbReference>
<dbReference type="SUPFAM" id="SSF57184">
    <property type="entry name" value="Growth factor receptor domain"/>
    <property type="match status" value="1"/>
</dbReference>
<feature type="compositionally biased region" description="Basic and acidic residues" evidence="11">
    <location>
        <begin position="1948"/>
        <end position="1957"/>
    </location>
</feature>
<dbReference type="Gene3D" id="2.10.50.10">
    <property type="entry name" value="Tumor Necrosis Factor Receptor, subunit A, domain 2"/>
    <property type="match status" value="1"/>
</dbReference>
<dbReference type="Pfam" id="PF24633">
    <property type="entry name" value="DUF7630"/>
    <property type="match status" value="1"/>
</dbReference>
<feature type="compositionally biased region" description="Pro residues" evidence="11">
    <location>
        <begin position="450"/>
        <end position="474"/>
    </location>
</feature>
<feature type="domain" description="Cyclic nucleotide-binding" evidence="13">
    <location>
        <begin position="28"/>
        <end position="143"/>
    </location>
</feature>
<keyword evidence="10" id="KW-0175">Coiled coil</keyword>
<dbReference type="InterPro" id="IPR009030">
    <property type="entry name" value="Growth_fac_rcpt_cys_sf"/>
</dbReference>
<feature type="transmembrane region" description="Helical" evidence="12">
    <location>
        <begin position="1484"/>
        <end position="1504"/>
    </location>
</feature>
<gene>
    <name evidence="14" type="ORF">EVOR1521_LOCUS22843</name>
</gene>
<evidence type="ECO:0000256" key="6">
    <source>
        <dbReference type="ARBA" id="ARBA00023065"/>
    </source>
</evidence>
<dbReference type="EMBL" id="CAUJNA010003328">
    <property type="protein sequence ID" value="CAJ1399283.1"/>
    <property type="molecule type" value="Genomic_DNA"/>
</dbReference>
<evidence type="ECO:0000256" key="11">
    <source>
        <dbReference type="SAM" id="MobiDB-lite"/>
    </source>
</evidence>
<feature type="compositionally biased region" description="Polar residues" evidence="11">
    <location>
        <begin position="2045"/>
        <end position="2056"/>
    </location>
</feature>
<comment type="caution">
    <text evidence="14">The sequence shown here is derived from an EMBL/GenBank/DDBJ whole genome shotgun (WGS) entry which is preliminary data.</text>
</comment>
<organism evidence="14 15">
    <name type="scientific">Effrenium voratum</name>
    <dbReference type="NCBI Taxonomy" id="2562239"/>
    <lineage>
        <taxon>Eukaryota</taxon>
        <taxon>Sar</taxon>
        <taxon>Alveolata</taxon>
        <taxon>Dinophyceae</taxon>
        <taxon>Suessiales</taxon>
        <taxon>Symbiodiniaceae</taxon>
        <taxon>Effrenium</taxon>
    </lineage>
</organism>
<evidence type="ECO:0000259" key="13">
    <source>
        <dbReference type="PROSITE" id="PS50042"/>
    </source>
</evidence>